<accession>A0A381WUG7</accession>
<gene>
    <name evidence="3" type="ORF">METZ01_LOCUS108421</name>
</gene>
<keyword evidence="1" id="KW-0472">Membrane</keyword>
<reference evidence="3" key="1">
    <citation type="submission" date="2018-05" db="EMBL/GenBank/DDBJ databases">
        <authorList>
            <person name="Lanie J.A."/>
            <person name="Ng W.-L."/>
            <person name="Kazmierczak K.M."/>
            <person name="Andrzejewski T.M."/>
            <person name="Davidsen T.M."/>
            <person name="Wayne K.J."/>
            <person name="Tettelin H."/>
            <person name="Glass J.I."/>
            <person name="Rusch D."/>
            <person name="Podicherti R."/>
            <person name="Tsui H.-C.T."/>
            <person name="Winkler M.E."/>
        </authorList>
    </citation>
    <scope>NUCLEOTIDE SEQUENCE</scope>
</reference>
<dbReference type="EMBL" id="UINC01012771">
    <property type="protein sequence ID" value="SVA55567.1"/>
    <property type="molecule type" value="Genomic_DNA"/>
</dbReference>
<dbReference type="AlphaFoldDB" id="A0A381WUG7"/>
<name>A0A381WUG7_9ZZZZ</name>
<feature type="domain" description="Protein-glutamine gamma-glutamyltransferase-like C-terminal" evidence="2">
    <location>
        <begin position="360"/>
        <end position="430"/>
    </location>
</feature>
<evidence type="ECO:0000259" key="2">
    <source>
        <dbReference type="Pfam" id="PF13559"/>
    </source>
</evidence>
<sequence>ESLDNWRYKPTNITKIFPVFSNSTMLLQEVGPFRTDVDTYTFANGSVFPVLYLKESFHIEAMLTQTNGNPIGGKCLNIYLDPLTNTRPVATSITMDGTGEIDWFSGDPEDNPSRRGVEPNGEQLEGFRTVRVAYEPDKELPGGCRAETTPVVNGSYMDIEVLVRSRVDILLKNHWAKSVGYQPDEEITGAVTILRDRLDLSVEGETVIFTFQYWNGTGWVTNDIEYAISNEQGTANFSYIYSGENVPGEIECEAGGPCVQSGRWRVLVHFQESPFYVEEFLNSTPIIFLGEELVEQQTSFFTARVTVVLLITISFALLIGVIMYRNYAERRRIEIIRGILTDSLMSLKASNDYIQTIFNCYKDLVRFFRTRGAMKKVYETTREFEDAINSMLGGIAPPEDLDEFFSIFEEARYSDHEIGADQRDRAIATLQSIVNHLTAAMGDSMLNRSYANESDLYGTVTKAGEFVDSEGETRIAGIDEENPDDGFRI</sequence>
<proteinExistence type="predicted"/>
<protein>
    <recommendedName>
        <fullName evidence="2">Protein-glutamine gamma-glutamyltransferase-like C-terminal domain-containing protein</fullName>
    </recommendedName>
</protein>
<evidence type="ECO:0000256" key="1">
    <source>
        <dbReference type="SAM" id="Phobius"/>
    </source>
</evidence>
<feature type="transmembrane region" description="Helical" evidence="1">
    <location>
        <begin position="301"/>
        <end position="324"/>
    </location>
</feature>
<feature type="non-terminal residue" evidence="3">
    <location>
        <position position="1"/>
    </location>
</feature>
<keyword evidence="1" id="KW-0812">Transmembrane</keyword>
<dbReference type="InterPro" id="IPR025403">
    <property type="entry name" value="TgpA-like_C"/>
</dbReference>
<evidence type="ECO:0000313" key="3">
    <source>
        <dbReference type="EMBL" id="SVA55567.1"/>
    </source>
</evidence>
<organism evidence="3">
    <name type="scientific">marine metagenome</name>
    <dbReference type="NCBI Taxonomy" id="408172"/>
    <lineage>
        <taxon>unclassified sequences</taxon>
        <taxon>metagenomes</taxon>
        <taxon>ecological metagenomes</taxon>
    </lineage>
</organism>
<dbReference type="Pfam" id="PF13559">
    <property type="entry name" value="DUF4129"/>
    <property type="match status" value="1"/>
</dbReference>
<keyword evidence="1" id="KW-1133">Transmembrane helix</keyword>